<name>A0ABU5N8Y2_9MICO</name>
<dbReference type="Pfam" id="PF11255">
    <property type="entry name" value="DUF3054"/>
    <property type="match status" value="1"/>
</dbReference>
<gene>
    <name evidence="2" type="ORF">R2Q92_11920</name>
</gene>
<feature type="transmembrane region" description="Helical" evidence="1">
    <location>
        <begin position="12"/>
        <end position="34"/>
    </location>
</feature>
<proteinExistence type="predicted"/>
<dbReference type="Proteomes" id="UP001291912">
    <property type="component" value="Unassembled WGS sequence"/>
</dbReference>
<organism evidence="2 3">
    <name type="scientific">Microbacterium aquimaris</name>
    <dbReference type="NCBI Taxonomy" id="459816"/>
    <lineage>
        <taxon>Bacteria</taxon>
        <taxon>Bacillati</taxon>
        <taxon>Actinomycetota</taxon>
        <taxon>Actinomycetes</taxon>
        <taxon>Micrococcales</taxon>
        <taxon>Microbacteriaceae</taxon>
        <taxon>Microbacterium</taxon>
    </lineage>
</organism>
<comment type="caution">
    <text evidence="2">The sequence shown here is derived from an EMBL/GenBank/DDBJ whole genome shotgun (WGS) entry which is preliminary data.</text>
</comment>
<feature type="transmembrane region" description="Helical" evidence="1">
    <location>
        <begin position="40"/>
        <end position="62"/>
    </location>
</feature>
<dbReference type="InterPro" id="IPR021414">
    <property type="entry name" value="DUF3054"/>
</dbReference>
<dbReference type="EMBL" id="JAWJYN010000002">
    <property type="protein sequence ID" value="MDZ8162541.1"/>
    <property type="molecule type" value="Genomic_DNA"/>
</dbReference>
<keyword evidence="1" id="KW-0472">Membrane</keyword>
<protein>
    <submittedName>
        <fullName evidence="2">DUF3054 domain-containing protein</fullName>
    </submittedName>
</protein>
<keyword evidence="1" id="KW-0812">Transmembrane</keyword>
<reference evidence="2 3" key="1">
    <citation type="submission" date="2023-10" db="EMBL/GenBank/DDBJ databases">
        <title>Microbacterium xanthum sp. nov., isolated from seaweed.</title>
        <authorList>
            <person name="Lee S.D."/>
        </authorList>
    </citation>
    <scope>NUCLEOTIDE SEQUENCE [LARGE SCALE GENOMIC DNA]</scope>
    <source>
        <strain evidence="2 3">KCTC 19124</strain>
    </source>
</reference>
<keyword evidence="1" id="KW-1133">Transmembrane helix</keyword>
<feature type="transmembrane region" description="Helical" evidence="1">
    <location>
        <begin position="99"/>
        <end position="119"/>
    </location>
</feature>
<accession>A0ABU5N8Y2</accession>
<keyword evidence="3" id="KW-1185">Reference proteome</keyword>
<evidence type="ECO:0000313" key="2">
    <source>
        <dbReference type="EMBL" id="MDZ8162541.1"/>
    </source>
</evidence>
<sequence length="129" mass="13317">MSQTVQTRPRSGTVVGAVVADLAVVIAFVAIGRASHDEGVWAGLWATSFPFLVGLTAGWLLSRAWRGPLSPLRAGVPIWGATVVIGVLVRAAFGAGTEVSFIAVTAVVLLVGLLGWRAIAAPVMRSRAA</sequence>
<dbReference type="RefSeq" id="WP_322597631.1">
    <property type="nucleotide sequence ID" value="NZ_BAAAPT010000002.1"/>
</dbReference>
<evidence type="ECO:0000256" key="1">
    <source>
        <dbReference type="SAM" id="Phobius"/>
    </source>
</evidence>
<evidence type="ECO:0000313" key="3">
    <source>
        <dbReference type="Proteomes" id="UP001291912"/>
    </source>
</evidence>
<feature type="transmembrane region" description="Helical" evidence="1">
    <location>
        <begin position="74"/>
        <end position="93"/>
    </location>
</feature>